<gene>
    <name evidence="4" type="ORF">DPMN_113800</name>
</gene>
<comment type="caution">
    <text evidence="4">The sequence shown here is derived from an EMBL/GenBank/DDBJ whole genome shotgun (WGS) entry which is preliminary data.</text>
</comment>
<evidence type="ECO:0000259" key="3">
    <source>
        <dbReference type="SMART" id="SM00355"/>
    </source>
</evidence>
<evidence type="ECO:0000313" key="5">
    <source>
        <dbReference type="Proteomes" id="UP000828390"/>
    </source>
</evidence>
<organism evidence="4 5">
    <name type="scientific">Dreissena polymorpha</name>
    <name type="common">Zebra mussel</name>
    <name type="synonym">Mytilus polymorpha</name>
    <dbReference type="NCBI Taxonomy" id="45954"/>
    <lineage>
        <taxon>Eukaryota</taxon>
        <taxon>Metazoa</taxon>
        <taxon>Spiralia</taxon>
        <taxon>Lophotrochozoa</taxon>
        <taxon>Mollusca</taxon>
        <taxon>Bivalvia</taxon>
        <taxon>Autobranchia</taxon>
        <taxon>Heteroconchia</taxon>
        <taxon>Euheterodonta</taxon>
        <taxon>Imparidentia</taxon>
        <taxon>Neoheterodontei</taxon>
        <taxon>Myida</taxon>
        <taxon>Dreissenoidea</taxon>
        <taxon>Dreissenidae</taxon>
        <taxon>Dreissena</taxon>
    </lineage>
</organism>
<dbReference type="Gene3D" id="3.30.160.60">
    <property type="entry name" value="Classic Zinc Finger"/>
    <property type="match status" value="1"/>
</dbReference>
<reference evidence="4" key="2">
    <citation type="submission" date="2020-11" db="EMBL/GenBank/DDBJ databases">
        <authorList>
            <person name="McCartney M.A."/>
            <person name="Auch B."/>
            <person name="Kono T."/>
            <person name="Mallez S."/>
            <person name="Becker A."/>
            <person name="Gohl D.M."/>
            <person name="Silverstein K.A.T."/>
            <person name="Koren S."/>
            <person name="Bechman K.B."/>
            <person name="Herman A."/>
            <person name="Abrahante J.E."/>
            <person name="Garbe J."/>
        </authorList>
    </citation>
    <scope>NUCLEOTIDE SEQUENCE</scope>
    <source>
        <strain evidence="4">Duluth1</strain>
        <tissue evidence="4">Whole animal</tissue>
    </source>
</reference>
<keyword evidence="1" id="KW-0175">Coiled coil</keyword>
<dbReference type="AlphaFoldDB" id="A0A9D4KI52"/>
<feature type="domain" description="C2H2-type" evidence="3">
    <location>
        <begin position="42"/>
        <end position="67"/>
    </location>
</feature>
<dbReference type="Proteomes" id="UP000828390">
    <property type="component" value="Unassembled WGS sequence"/>
</dbReference>
<dbReference type="SMART" id="SM00355">
    <property type="entry name" value="ZnF_C2H2"/>
    <property type="match status" value="2"/>
</dbReference>
<keyword evidence="5" id="KW-1185">Reference proteome</keyword>
<protein>
    <recommendedName>
        <fullName evidence="3">C2H2-type domain-containing protein</fullName>
    </recommendedName>
</protein>
<sequence length="392" mass="43451">MMETQTDKRKSWRCKHCGKEDRKGRLMGHILRHHVVFDRVPFSCSLCSFRCNDRKTLVDHLKNYKRHLAEVADRQGRISLDRVLQRSENPYWVRQKDMEPVLGLYGCSIMSESPTTGNAGCYEYGLSEPQEEDVLPAWLLDNATTSSAPEPAALATLQPFRRVIPTGQGAWFLDSTTPAAPEPAALSTLQSFRRVTPTSQGFNATPVRVGQTQAQRKVSTMGILGKAAEVSGVVPYLDFLASPAKIGIQSGHTSSNCYNDATPLMDENMLAELLPESDRADPLFQGIDEVPCKRVRVEGTSSDETILEDPSNVVAKAIGEASQIILTALGKSVENSERTNELLSNLVTVMKEVQNDVRRIERKVTSLERKVEMPPPRAPMLKSVVSSANRKK</sequence>
<dbReference type="EMBL" id="JAIWYP010000004">
    <property type="protein sequence ID" value="KAH3840353.1"/>
    <property type="molecule type" value="Genomic_DNA"/>
</dbReference>
<dbReference type="InterPro" id="IPR013087">
    <property type="entry name" value="Znf_C2H2_type"/>
</dbReference>
<feature type="region of interest" description="Disordered" evidence="2">
    <location>
        <begin position="372"/>
        <end position="392"/>
    </location>
</feature>
<feature type="domain" description="C2H2-type" evidence="3">
    <location>
        <begin position="12"/>
        <end position="33"/>
    </location>
</feature>
<name>A0A9D4KI52_DREPO</name>
<feature type="coiled-coil region" evidence="1">
    <location>
        <begin position="343"/>
        <end position="370"/>
    </location>
</feature>
<reference evidence="4" key="1">
    <citation type="journal article" date="2019" name="bioRxiv">
        <title>The Genome of the Zebra Mussel, Dreissena polymorpha: A Resource for Invasive Species Research.</title>
        <authorList>
            <person name="McCartney M.A."/>
            <person name="Auch B."/>
            <person name="Kono T."/>
            <person name="Mallez S."/>
            <person name="Zhang Y."/>
            <person name="Obille A."/>
            <person name="Becker A."/>
            <person name="Abrahante J.E."/>
            <person name="Garbe J."/>
            <person name="Badalamenti J.P."/>
            <person name="Herman A."/>
            <person name="Mangelson H."/>
            <person name="Liachko I."/>
            <person name="Sullivan S."/>
            <person name="Sone E.D."/>
            <person name="Koren S."/>
            <person name="Silverstein K.A.T."/>
            <person name="Beckman K.B."/>
            <person name="Gohl D.M."/>
        </authorList>
    </citation>
    <scope>NUCLEOTIDE SEQUENCE</scope>
    <source>
        <strain evidence="4">Duluth1</strain>
        <tissue evidence="4">Whole animal</tissue>
    </source>
</reference>
<evidence type="ECO:0000313" key="4">
    <source>
        <dbReference type="EMBL" id="KAH3840353.1"/>
    </source>
</evidence>
<evidence type="ECO:0000256" key="1">
    <source>
        <dbReference type="SAM" id="Coils"/>
    </source>
</evidence>
<accession>A0A9D4KI52</accession>
<evidence type="ECO:0000256" key="2">
    <source>
        <dbReference type="SAM" id="MobiDB-lite"/>
    </source>
</evidence>
<proteinExistence type="predicted"/>